<dbReference type="Gene3D" id="3.40.50.800">
    <property type="entry name" value="Anticodon-binding domain"/>
    <property type="match status" value="1"/>
</dbReference>
<accession>A0A8D8AGK5</accession>
<feature type="domain" description="Anticodon-binding" evidence="1">
    <location>
        <begin position="72"/>
        <end position="155"/>
    </location>
</feature>
<proteinExistence type="predicted"/>
<dbReference type="InterPro" id="IPR036621">
    <property type="entry name" value="Anticodon-bd_dom_sf"/>
</dbReference>
<dbReference type="InterPro" id="IPR004154">
    <property type="entry name" value="Anticodon-bd"/>
</dbReference>
<organism evidence="2">
    <name type="scientific">Culex pipiens</name>
    <name type="common">House mosquito</name>
    <dbReference type="NCBI Taxonomy" id="7175"/>
    <lineage>
        <taxon>Eukaryota</taxon>
        <taxon>Metazoa</taxon>
        <taxon>Ecdysozoa</taxon>
        <taxon>Arthropoda</taxon>
        <taxon>Hexapoda</taxon>
        <taxon>Insecta</taxon>
        <taxon>Pterygota</taxon>
        <taxon>Neoptera</taxon>
        <taxon>Endopterygota</taxon>
        <taxon>Diptera</taxon>
        <taxon>Nematocera</taxon>
        <taxon>Culicoidea</taxon>
        <taxon>Culicidae</taxon>
        <taxon>Culicinae</taxon>
        <taxon>Culicini</taxon>
        <taxon>Culex</taxon>
        <taxon>Culex</taxon>
    </lineage>
</organism>
<dbReference type="SUPFAM" id="SSF52954">
    <property type="entry name" value="Class II aaRS ABD-related"/>
    <property type="match status" value="1"/>
</dbReference>
<evidence type="ECO:0000313" key="2">
    <source>
        <dbReference type="EMBL" id="CAG6456744.1"/>
    </source>
</evidence>
<reference evidence="2" key="1">
    <citation type="submission" date="2021-05" db="EMBL/GenBank/DDBJ databases">
        <authorList>
            <person name="Alioto T."/>
            <person name="Alioto T."/>
            <person name="Gomez Garrido J."/>
        </authorList>
    </citation>
    <scope>NUCLEOTIDE SEQUENCE</scope>
</reference>
<name>A0A8D8AGK5_CULPI</name>
<dbReference type="Pfam" id="PF03129">
    <property type="entry name" value="HGTP_anticodon"/>
    <property type="match status" value="1"/>
</dbReference>
<dbReference type="EMBL" id="HBUE01031700">
    <property type="protein sequence ID" value="CAG6456744.1"/>
    <property type="molecule type" value="Transcribed_RNA"/>
</dbReference>
<evidence type="ECO:0000259" key="1">
    <source>
        <dbReference type="Pfam" id="PF03129"/>
    </source>
</evidence>
<protein>
    <submittedName>
        <fullName evidence="2">DNA polymerase subunit gamma-2, mitochondrial</fullName>
    </submittedName>
</protein>
<sequence length="159" mass="17882">MLRLRQCVEVATLQIVLDTFESGGDASVRIHRKLTPFKCGIVCLSDSKYCVLVSDLSCNCLSRFPDPALMPELRDLAKHLCNVLRKANLPVLDCSKRNGGRSLAKQLHHLDSIAVPYCLLLRDQCLQNCLFQLRSRDTTLSETIHISDLPQYLLKIVTS</sequence>
<dbReference type="AlphaFoldDB" id="A0A8D8AGK5"/>